<feature type="transmembrane region" description="Helical" evidence="5">
    <location>
        <begin position="238"/>
        <end position="262"/>
    </location>
</feature>
<dbReference type="OMA" id="CIATQKE"/>
<organism evidence="8 9">
    <name type="scientific">Poecilia formosa</name>
    <name type="common">Amazon molly</name>
    <name type="synonym">Limia formosa</name>
    <dbReference type="NCBI Taxonomy" id="48698"/>
    <lineage>
        <taxon>Eukaryota</taxon>
        <taxon>Metazoa</taxon>
        <taxon>Chordata</taxon>
        <taxon>Craniata</taxon>
        <taxon>Vertebrata</taxon>
        <taxon>Euteleostomi</taxon>
        <taxon>Actinopterygii</taxon>
        <taxon>Neopterygii</taxon>
        <taxon>Teleostei</taxon>
        <taxon>Neoteleostei</taxon>
        <taxon>Acanthomorphata</taxon>
        <taxon>Ovalentaria</taxon>
        <taxon>Atherinomorphae</taxon>
        <taxon>Cyprinodontiformes</taxon>
        <taxon>Poeciliidae</taxon>
        <taxon>Poeciliinae</taxon>
        <taxon>Poecilia</taxon>
    </lineage>
</organism>
<evidence type="ECO:0000256" key="3">
    <source>
        <dbReference type="ARBA" id="ARBA00023319"/>
    </source>
</evidence>
<reference evidence="9" key="1">
    <citation type="submission" date="2013-10" db="EMBL/GenBank/DDBJ databases">
        <authorList>
            <person name="Schartl M."/>
            <person name="Warren W."/>
        </authorList>
    </citation>
    <scope>NUCLEOTIDE SEQUENCE [LARGE SCALE GENOMIC DNA]</scope>
    <source>
        <strain evidence="9">female</strain>
    </source>
</reference>
<feature type="signal peptide" evidence="6">
    <location>
        <begin position="1"/>
        <end position="20"/>
    </location>
</feature>
<evidence type="ECO:0000313" key="9">
    <source>
        <dbReference type="Proteomes" id="UP000028760"/>
    </source>
</evidence>
<dbReference type="GO" id="GO:0001817">
    <property type="term" value="P:regulation of cytokine production"/>
    <property type="evidence" value="ECO:0007669"/>
    <property type="project" value="TreeGrafter"/>
</dbReference>
<evidence type="ECO:0000256" key="2">
    <source>
        <dbReference type="ARBA" id="ARBA00023136"/>
    </source>
</evidence>
<dbReference type="PROSITE" id="PS50835">
    <property type="entry name" value="IG_LIKE"/>
    <property type="match status" value="2"/>
</dbReference>
<dbReference type="InterPro" id="IPR036179">
    <property type="entry name" value="Ig-like_dom_sf"/>
</dbReference>
<name>A0A087YJK2_POEFO</name>
<reference evidence="8" key="3">
    <citation type="submission" date="2025-09" db="UniProtKB">
        <authorList>
            <consortium name="Ensembl"/>
        </authorList>
    </citation>
    <scope>IDENTIFICATION</scope>
</reference>
<dbReference type="SMART" id="SM00408">
    <property type="entry name" value="IGc2"/>
    <property type="match status" value="2"/>
</dbReference>
<keyword evidence="6" id="KW-0732">Signal</keyword>
<dbReference type="SUPFAM" id="SSF48726">
    <property type="entry name" value="Immunoglobulin"/>
    <property type="match status" value="2"/>
</dbReference>
<evidence type="ECO:0000256" key="4">
    <source>
        <dbReference type="SAM" id="MobiDB-lite"/>
    </source>
</evidence>
<keyword evidence="9" id="KW-1185">Reference proteome</keyword>
<evidence type="ECO:0000256" key="1">
    <source>
        <dbReference type="ARBA" id="ARBA00004370"/>
    </source>
</evidence>
<dbReference type="EMBL" id="AYCK01002442">
    <property type="status" value="NOT_ANNOTATED_CDS"/>
    <property type="molecule type" value="Genomic_DNA"/>
</dbReference>
<comment type="subcellular location">
    <subcellularLocation>
        <location evidence="1">Membrane</location>
    </subcellularLocation>
</comment>
<dbReference type="Gene3D" id="2.60.40.10">
    <property type="entry name" value="Immunoglobulins"/>
    <property type="match status" value="2"/>
</dbReference>
<feature type="compositionally biased region" description="Polar residues" evidence="4">
    <location>
        <begin position="270"/>
        <end position="279"/>
    </location>
</feature>
<dbReference type="Pfam" id="PF22705">
    <property type="entry name" value="C2-set_3"/>
    <property type="match status" value="1"/>
</dbReference>
<dbReference type="InterPro" id="IPR050504">
    <property type="entry name" value="IgSF_BTN/MOG"/>
</dbReference>
<dbReference type="InterPro" id="IPR013783">
    <property type="entry name" value="Ig-like_fold"/>
</dbReference>
<dbReference type="InterPro" id="IPR003598">
    <property type="entry name" value="Ig_sub2"/>
</dbReference>
<evidence type="ECO:0000256" key="6">
    <source>
        <dbReference type="SAM" id="SignalP"/>
    </source>
</evidence>
<dbReference type="GeneTree" id="ENSGT01150000287988"/>
<dbReference type="InterPro" id="IPR007110">
    <property type="entry name" value="Ig-like_dom"/>
</dbReference>
<dbReference type="Pfam" id="PF07686">
    <property type="entry name" value="V-set"/>
    <property type="match status" value="1"/>
</dbReference>
<feature type="domain" description="Ig-like" evidence="7">
    <location>
        <begin position="147"/>
        <end position="226"/>
    </location>
</feature>
<sequence>MELLLRVSLCLLTFIGKSFGDEIHPHKILVKEDDNVTLPCVFSTAVTDKIIDWKIDKQEVLFYDHEKRSHQAKEFKDRVSLFPNELKFGNASMQIKEAKVSDSGNYTCKYLNQGELVEKESHQVKLTVEYILKDRTRQKTKGAFAKPSVKTIKETDEGTLLSCKVLIASPKPNVVWYDSAGRNLPVEKKETSDAEGHYNIFLETTVTLTDNYTCIATQKELHHQINETIFVRVQGSSVATWVAVAIAVVFGVLLLIGVMIFLRKNKKHSGASTQGVTSSEGERRNLDAQEDSR</sequence>
<dbReference type="GO" id="GO:0005102">
    <property type="term" value="F:signaling receptor binding"/>
    <property type="evidence" value="ECO:0007669"/>
    <property type="project" value="TreeGrafter"/>
</dbReference>
<dbReference type="SMART" id="SM00409">
    <property type="entry name" value="IG"/>
    <property type="match status" value="2"/>
</dbReference>
<evidence type="ECO:0000256" key="5">
    <source>
        <dbReference type="SAM" id="Phobius"/>
    </source>
</evidence>
<dbReference type="InterPro" id="IPR003599">
    <property type="entry name" value="Ig_sub"/>
</dbReference>
<keyword evidence="5" id="KW-1133">Transmembrane helix</keyword>
<evidence type="ECO:0000259" key="7">
    <source>
        <dbReference type="PROSITE" id="PS50835"/>
    </source>
</evidence>
<dbReference type="GO" id="GO:0050852">
    <property type="term" value="P:T cell receptor signaling pathway"/>
    <property type="evidence" value="ECO:0007669"/>
    <property type="project" value="TreeGrafter"/>
</dbReference>
<evidence type="ECO:0000313" key="8">
    <source>
        <dbReference type="Ensembl" id="ENSPFOP00000018205.1"/>
    </source>
</evidence>
<dbReference type="AlphaFoldDB" id="A0A087YJK2"/>
<dbReference type="SMART" id="SM00406">
    <property type="entry name" value="IGv"/>
    <property type="match status" value="1"/>
</dbReference>
<feature type="domain" description="Ig-like" evidence="7">
    <location>
        <begin position="30"/>
        <end position="127"/>
    </location>
</feature>
<dbReference type="Proteomes" id="UP000028760">
    <property type="component" value="Unassembled WGS sequence"/>
</dbReference>
<dbReference type="GO" id="GO:0009897">
    <property type="term" value="C:external side of plasma membrane"/>
    <property type="evidence" value="ECO:0007669"/>
    <property type="project" value="TreeGrafter"/>
</dbReference>
<feature type="chain" id="PRO_5001834624" description="Ig-like domain-containing protein" evidence="6">
    <location>
        <begin position="21"/>
        <end position="293"/>
    </location>
</feature>
<dbReference type="Ensembl" id="ENSPFOT00000018227.1">
    <property type="protein sequence ID" value="ENSPFOP00000018205.1"/>
    <property type="gene ID" value="ENSPFOG00000018115.1"/>
</dbReference>
<protein>
    <recommendedName>
        <fullName evidence="7">Ig-like domain-containing protein</fullName>
    </recommendedName>
</protein>
<reference evidence="8" key="2">
    <citation type="submission" date="2025-08" db="UniProtKB">
        <authorList>
            <consortium name="Ensembl"/>
        </authorList>
    </citation>
    <scope>IDENTIFICATION</scope>
</reference>
<dbReference type="InterPro" id="IPR053896">
    <property type="entry name" value="BTN3A2-like_Ig-C"/>
</dbReference>
<feature type="compositionally biased region" description="Basic and acidic residues" evidence="4">
    <location>
        <begin position="280"/>
        <end position="293"/>
    </location>
</feature>
<keyword evidence="2 5" id="KW-0472">Membrane</keyword>
<keyword evidence="5" id="KW-0812">Transmembrane</keyword>
<dbReference type="InterPro" id="IPR013106">
    <property type="entry name" value="Ig_V-set"/>
</dbReference>
<feature type="region of interest" description="Disordered" evidence="4">
    <location>
        <begin position="270"/>
        <end position="293"/>
    </location>
</feature>
<keyword evidence="3" id="KW-0393">Immunoglobulin domain</keyword>
<dbReference type="PANTHER" id="PTHR24100">
    <property type="entry name" value="BUTYROPHILIN"/>
    <property type="match status" value="1"/>
</dbReference>
<accession>A0A087YJK2</accession>
<proteinExistence type="predicted"/>